<name>A0AAW2YYS1_9EUKA</name>
<feature type="region of interest" description="Disordered" evidence="9">
    <location>
        <begin position="482"/>
        <end position="525"/>
    </location>
</feature>
<comment type="subcellular location">
    <subcellularLocation>
        <location evidence="1">Nucleus</location>
    </subcellularLocation>
</comment>
<dbReference type="InterPro" id="IPR042239">
    <property type="entry name" value="Nop_C"/>
</dbReference>
<dbReference type="GO" id="GO:0000244">
    <property type="term" value="P:spliceosomal tri-snRNP complex assembly"/>
    <property type="evidence" value="ECO:0007669"/>
    <property type="project" value="InterPro"/>
</dbReference>
<keyword evidence="8 11" id="KW-0687">Ribonucleoprotein</keyword>
<evidence type="ECO:0000256" key="7">
    <source>
        <dbReference type="ARBA" id="ARBA00023242"/>
    </source>
</evidence>
<feature type="region of interest" description="Disordered" evidence="9">
    <location>
        <begin position="333"/>
        <end position="361"/>
    </location>
</feature>
<evidence type="ECO:0000259" key="10">
    <source>
        <dbReference type="PROSITE" id="PS51358"/>
    </source>
</evidence>
<proteinExistence type="inferred from homology"/>
<dbReference type="InterPro" id="IPR019175">
    <property type="entry name" value="Prp31_C"/>
</dbReference>
<evidence type="ECO:0000256" key="6">
    <source>
        <dbReference type="ARBA" id="ARBA00023187"/>
    </source>
</evidence>
<evidence type="ECO:0000313" key="11">
    <source>
        <dbReference type="EMBL" id="KAL0482158.1"/>
    </source>
</evidence>
<dbReference type="GO" id="GO:0071011">
    <property type="term" value="C:precatalytic spliceosome"/>
    <property type="evidence" value="ECO:0007669"/>
    <property type="project" value="TreeGrafter"/>
</dbReference>
<dbReference type="InterPro" id="IPR012976">
    <property type="entry name" value="NOSIC"/>
</dbReference>
<dbReference type="SMART" id="SM00931">
    <property type="entry name" value="NOSIC"/>
    <property type="match status" value="1"/>
</dbReference>
<dbReference type="Pfam" id="PF09785">
    <property type="entry name" value="Prp31_C"/>
    <property type="match status" value="1"/>
</dbReference>
<keyword evidence="12" id="KW-1185">Reference proteome</keyword>
<evidence type="ECO:0000256" key="4">
    <source>
        <dbReference type="ARBA" id="ARBA00022728"/>
    </source>
</evidence>
<evidence type="ECO:0000256" key="3">
    <source>
        <dbReference type="ARBA" id="ARBA00022664"/>
    </source>
</evidence>
<keyword evidence="7" id="KW-0539">Nucleus</keyword>
<dbReference type="PANTHER" id="PTHR13904">
    <property type="entry name" value="PRE-MRNA SPLICING FACTOR PRP31"/>
    <property type="match status" value="1"/>
</dbReference>
<feature type="domain" description="Nop" evidence="10">
    <location>
        <begin position="214"/>
        <end position="333"/>
    </location>
</feature>
<dbReference type="FunFam" id="1.10.246.90:FF:000002">
    <property type="entry name" value="U4/U6 small nuclear ribonucleoprotein Prp31"/>
    <property type="match status" value="1"/>
</dbReference>
<protein>
    <submittedName>
        <fullName evidence="11">U4/U6 small nuclear ribonucleoprotein PRP31</fullName>
    </submittedName>
</protein>
<comment type="similarity">
    <text evidence="2">Belongs to the PRP31 family.</text>
</comment>
<dbReference type="AlphaFoldDB" id="A0AAW2YYS1"/>
<dbReference type="Gene3D" id="1.10.287.4070">
    <property type="match status" value="1"/>
</dbReference>
<reference evidence="11 12" key="1">
    <citation type="submission" date="2024-03" db="EMBL/GenBank/DDBJ databases">
        <title>The Acrasis kona genome and developmental transcriptomes reveal deep origins of eukaryotic multicellular pathways.</title>
        <authorList>
            <person name="Sheikh S."/>
            <person name="Fu C.-J."/>
            <person name="Brown M.W."/>
            <person name="Baldauf S.L."/>
        </authorList>
    </citation>
    <scope>NUCLEOTIDE SEQUENCE [LARGE SCALE GENOMIC DNA]</scope>
    <source>
        <strain evidence="11 12">ATCC MYA-3509</strain>
    </source>
</reference>
<evidence type="ECO:0000256" key="9">
    <source>
        <dbReference type="SAM" id="MobiDB-lite"/>
    </source>
</evidence>
<dbReference type="PROSITE" id="PS51358">
    <property type="entry name" value="NOP"/>
    <property type="match status" value="1"/>
</dbReference>
<sequence>MSTLADEFLADIAGPNLDDLNGGEVQEFETKDILKRSDNMEVDRNEKNEISLLEQKKALLDEHADKCDVFRQSGRQLIGGANLQDDVEYPFIIESNRIILDIDQDIGRLHTALKQLYNKKFPELETHVLNPTDYARVVKRIANTKNLTTVDMADILPVNVVMIVKVTASHSITSKTELNQQDLDETLRACDLMLSIDQLKKRILDYVSSRMSVVSPNLSAIVGTRIAAQLIGIAGGLSALSKLPATNIQGLGKSKKNFVGFGSKQESVRYVGFIGDCDIIHRTPPDLRVKAGRLITSKATLAARIDSCHQSSDGSAGLKLREEIEDCIRAWQEPPPAKQAKPLPVPDEVGQKKRRGGKKARRIKELTRTSEIQKKRNRLAFGADVAEDEYMNTGKGMGMLGQEGSGKIRLTPKETKGLISKKKLDAVHAGGSALSSGLYTPQGLKGSATLSSGTATQLRTGLASSLAFTPVQGIELENPLNAKKRLGTDDEKKQKYFSSSATFKKPKLMMPPPPKQSNHNDESSK</sequence>
<dbReference type="PANTHER" id="PTHR13904:SF0">
    <property type="entry name" value="U4_U6 SMALL NUCLEAR RIBONUCLEOPROTEIN PRP31"/>
    <property type="match status" value="1"/>
</dbReference>
<dbReference type="GO" id="GO:0005687">
    <property type="term" value="C:U4 snRNP"/>
    <property type="evidence" value="ECO:0007669"/>
    <property type="project" value="TreeGrafter"/>
</dbReference>
<dbReference type="Gene3D" id="1.10.246.90">
    <property type="entry name" value="Nop domain"/>
    <property type="match status" value="1"/>
</dbReference>
<dbReference type="Proteomes" id="UP001431209">
    <property type="component" value="Unassembled WGS sequence"/>
</dbReference>
<organism evidence="11 12">
    <name type="scientific">Acrasis kona</name>
    <dbReference type="NCBI Taxonomy" id="1008807"/>
    <lineage>
        <taxon>Eukaryota</taxon>
        <taxon>Discoba</taxon>
        <taxon>Heterolobosea</taxon>
        <taxon>Tetramitia</taxon>
        <taxon>Eutetramitia</taxon>
        <taxon>Acrasidae</taxon>
        <taxon>Acrasis</taxon>
    </lineage>
</organism>
<comment type="caution">
    <text evidence="11">The sequence shown here is derived from an EMBL/GenBank/DDBJ whole genome shotgun (WGS) entry which is preliminary data.</text>
</comment>
<dbReference type="Pfam" id="PF01798">
    <property type="entry name" value="Nop"/>
    <property type="match status" value="1"/>
</dbReference>
<gene>
    <name evidence="11" type="ORF">AKO1_013366</name>
</gene>
<evidence type="ECO:0000256" key="1">
    <source>
        <dbReference type="ARBA" id="ARBA00004123"/>
    </source>
</evidence>
<dbReference type="GO" id="GO:0046540">
    <property type="term" value="C:U4/U6 x U5 tri-snRNP complex"/>
    <property type="evidence" value="ECO:0007669"/>
    <property type="project" value="InterPro"/>
</dbReference>
<dbReference type="EMBL" id="JAOPGA020000821">
    <property type="protein sequence ID" value="KAL0482158.1"/>
    <property type="molecule type" value="Genomic_DNA"/>
</dbReference>
<keyword evidence="3" id="KW-0507">mRNA processing</keyword>
<dbReference type="GO" id="GO:0003723">
    <property type="term" value="F:RNA binding"/>
    <property type="evidence" value="ECO:0007669"/>
    <property type="project" value="UniProtKB-KW"/>
</dbReference>
<accession>A0AAW2YYS1</accession>
<keyword evidence="5" id="KW-0694">RNA-binding</keyword>
<feature type="compositionally biased region" description="Basic residues" evidence="9">
    <location>
        <begin position="352"/>
        <end position="361"/>
    </location>
</feature>
<dbReference type="InterPro" id="IPR036070">
    <property type="entry name" value="Nop_dom_sf"/>
</dbReference>
<dbReference type="InterPro" id="IPR027105">
    <property type="entry name" value="Prp31"/>
</dbReference>
<evidence type="ECO:0000313" key="12">
    <source>
        <dbReference type="Proteomes" id="UP001431209"/>
    </source>
</evidence>
<dbReference type="SUPFAM" id="SSF89124">
    <property type="entry name" value="Nop domain"/>
    <property type="match status" value="1"/>
</dbReference>
<keyword evidence="4" id="KW-0747">Spliceosome</keyword>
<evidence type="ECO:0000256" key="8">
    <source>
        <dbReference type="ARBA" id="ARBA00023274"/>
    </source>
</evidence>
<dbReference type="InterPro" id="IPR002687">
    <property type="entry name" value="Nop_dom"/>
</dbReference>
<evidence type="ECO:0000256" key="5">
    <source>
        <dbReference type="ARBA" id="ARBA00022884"/>
    </source>
</evidence>
<evidence type="ECO:0000256" key="2">
    <source>
        <dbReference type="ARBA" id="ARBA00005572"/>
    </source>
</evidence>
<keyword evidence="6" id="KW-0508">mRNA splicing</keyword>